<dbReference type="InterPro" id="IPR011008">
    <property type="entry name" value="Dimeric_a/b-barrel"/>
</dbReference>
<proteinExistence type="predicted"/>
<organism evidence="1">
    <name type="scientific">Serratia marcescens</name>
    <dbReference type="NCBI Taxonomy" id="615"/>
    <lineage>
        <taxon>Bacteria</taxon>
        <taxon>Pseudomonadati</taxon>
        <taxon>Pseudomonadota</taxon>
        <taxon>Gammaproteobacteria</taxon>
        <taxon>Enterobacterales</taxon>
        <taxon>Yersiniaceae</taxon>
        <taxon>Serratia</taxon>
    </lineage>
</organism>
<sequence length="115" mass="12692">MAYESKAAGSVNSYIIEISSFKLPTSLSPEAFAALDKRVEEEFVSNQSGFISRVSGISVDNEPRWVNIVKWETLLDADENIYQFTQASAPASVKEYLASIGAEPVELKRYQHTGA</sequence>
<reference evidence="1" key="1">
    <citation type="submission" date="2016-05" db="EMBL/GenBank/DDBJ databases">
        <authorList>
            <person name="Cock P.J.A."/>
            <person name="Cock P.J.A."/>
        </authorList>
    </citation>
    <scope>NUCLEOTIDE SEQUENCE</scope>
    <source>
        <strain evidence="1">PWN146_assembly</strain>
    </source>
</reference>
<dbReference type="EMBL" id="LT575490">
    <property type="protein sequence ID" value="SAY43215.1"/>
    <property type="molecule type" value="Genomic_DNA"/>
</dbReference>
<protein>
    <recommendedName>
        <fullName evidence="2">Antibiotic biosynthesis monooxygenase</fullName>
    </recommendedName>
</protein>
<accession>A0A1C3HDX1</accession>
<dbReference type="SUPFAM" id="SSF54909">
    <property type="entry name" value="Dimeric alpha+beta barrel"/>
    <property type="match status" value="1"/>
</dbReference>
<evidence type="ECO:0008006" key="2">
    <source>
        <dbReference type="Google" id="ProtNLM"/>
    </source>
</evidence>
<gene>
    <name evidence="1" type="ORF">PWN146_01906</name>
</gene>
<name>A0A1C3HDX1_SERMA</name>
<dbReference type="AlphaFoldDB" id="A0A1C3HDX1"/>
<evidence type="ECO:0000313" key="1">
    <source>
        <dbReference type="EMBL" id="SAY43215.1"/>
    </source>
</evidence>